<dbReference type="PANTHER" id="PTHR11216:SF176">
    <property type="entry name" value="EPIDERMAL GROWTH FACTOR RECEPTOR PATHWAY SUBSTRATE CLONE 15, ISOFORM A"/>
    <property type="match status" value="1"/>
</dbReference>
<feature type="compositionally biased region" description="Low complexity" evidence="3">
    <location>
        <begin position="710"/>
        <end position="728"/>
    </location>
</feature>
<feature type="compositionally biased region" description="Pro residues" evidence="3">
    <location>
        <begin position="341"/>
        <end position="351"/>
    </location>
</feature>
<feature type="compositionally biased region" description="Pro residues" evidence="3">
    <location>
        <begin position="729"/>
        <end position="749"/>
    </location>
</feature>
<feature type="domain" description="EF-hand" evidence="5">
    <location>
        <begin position="218"/>
        <end position="253"/>
    </location>
</feature>
<dbReference type="PANTHER" id="PTHR11216">
    <property type="entry name" value="EH DOMAIN"/>
    <property type="match status" value="1"/>
</dbReference>
<feature type="domain" description="EH" evidence="4">
    <location>
        <begin position="5"/>
        <end position="81"/>
    </location>
</feature>
<feature type="region of interest" description="Disordered" evidence="3">
    <location>
        <begin position="706"/>
        <end position="755"/>
    </location>
</feature>
<dbReference type="OrthoDB" id="524326at2759"/>
<dbReference type="InterPro" id="IPR002048">
    <property type="entry name" value="EF_hand_dom"/>
</dbReference>
<dbReference type="EMBL" id="CAJPEX010004104">
    <property type="protein sequence ID" value="CAG0922802.1"/>
    <property type="molecule type" value="Genomic_DNA"/>
</dbReference>
<evidence type="ECO:0000259" key="4">
    <source>
        <dbReference type="PROSITE" id="PS50031"/>
    </source>
</evidence>
<feature type="domain" description="EH" evidence="4">
    <location>
        <begin position="108"/>
        <end position="189"/>
    </location>
</feature>
<dbReference type="SUPFAM" id="SSF57997">
    <property type="entry name" value="Tropomyosin"/>
    <property type="match status" value="1"/>
</dbReference>
<protein>
    <recommendedName>
        <fullName evidence="8">Epidermal growth factor receptor substrate 15-like 1</fullName>
    </recommendedName>
</protein>
<keyword evidence="7" id="KW-1185">Reference proteome</keyword>
<dbReference type="SMART" id="SM00027">
    <property type="entry name" value="EH"/>
    <property type="match status" value="3"/>
</dbReference>
<organism evidence="6">
    <name type="scientific">Notodromas monacha</name>
    <dbReference type="NCBI Taxonomy" id="399045"/>
    <lineage>
        <taxon>Eukaryota</taxon>
        <taxon>Metazoa</taxon>
        <taxon>Ecdysozoa</taxon>
        <taxon>Arthropoda</taxon>
        <taxon>Crustacea</taxon>
        <taxon>Oligostraca</taxon>
        <taxon>Ostracoda</taxon>
        <taxon>Podocopa</taxon>
        <taxon>Podocopida</taxon>
        <taxon>Cypridocopina</taxon>
        <taxon>Cypridoidea</taxon>
        <taxon>Cyprididae</taxon>
        <taxon>Notodromas</taxon>
    </lineage>
</organism>
<dbReference type="AlphaFoldDB" id="A0A7R9BWQ9"/>
<dbReference type="PROSITE" id="PS50031">
    <property type="entry name" value="EH"/>
    <property type="match status" value="3"/>
</dbReference>
<dbReference type="Pfam" id="PF12763">
    <property type="entry name" value="EH"/>
    <property type="match status" value="3"/>
</dbReference>
<dbReference type="InterPro" id="IPR011992">
    <property type="entry name" value="EF-hand-dom_pair"/>
</dbReference>
<feature type="region of interest" description="Disordered" evidence="3">
    <location>
        <begin position="299"/>
        <end position="373"/>
    </location>
</feature>
<dbReference type="GO" id="GO:0016197">
    <property type="term" value="P:endosomal transport"/>
    <property type="evidence" value="ECO:0007669"/>
    <property type="project" value="TreeGrafter"/>
</dbReference>
<keyword evidence="2" id="KW-0175">Coiled coil</keyword>
<feature type="compositionally biased region" description="Basic and acidic residues" evidence="3">
    <location>
        <begin position="659"/>
        <end position="670"/>
    </location>
</feature>
<dbReference type="EMBL" id="OA886141">
    <property type="protein sequence ID" value="CAD7282650.1"/>
    <property type="molecule type" value="Genomic_DNA"/>
</dbReference>
<feature type="domain" description="EH" evidence="4">
    <location>
        <begin position="219"/>
        <end position="308"/>
    </location>
</feature>
<dbReference type="Gene3D" id="1.10.238.10">
    <property type="entry name" value="EF-hand"/>
    <property type="match status" value="3"/>
</dbReference>
<dbReference type="Proteomes" id="UP000678499">
    <property type="component" value="Unassembled WGS sequence"/>
</dbReference>
<evidence type="ECO:0000313" key="6">
    <source>
        <dbReference type="EMBL" id="CAD7282650.1"/>
    </source>
</evidence>
<dbReference type="GO" id="GO:0006897">
    <property type="term" value="P:endocytosis"/>
    <property type="evidence" value="ECO:0007669"/>
    <property type="project" value="TreeGrafter"/>
</dbReference>
<feature type="region of interest" description="Disordered" evidence="3">
    <location>
        <begin position="592"/>
        <end position="673"/>
    </location>
</feature>
<evidence type="ECO:0000259" key="5">
    <source>
        <dbReference type="PROSITE" id="PS50222"/>
    </source>
</evidence>
<evidence type="ECO:0000256" key="3">
    <source>
        <dbReference type="SAM" id="MobiDB-lite"/>
    </source>
</evidence>
<dbReference type="InterPro" id="IPR000261">
    <property type="entry name" value="EH_dom"/>
</dbReference>
<keyword evidence="1" id="KW-0106">Calcium</keyword>
<dbReference type="InterPro" id="IPR018247">
    <property type="entry name" value="EF_Hand_1_Ca_BS"/>
</dbReference>
<dbReference type="SUPFAM" id="SSF47473">
    <property type="entry name" value="EF-hand"/>
    <property type="match status" value="3"/>
</dbReference>
<feature type="domain" description="EF-hand" evidence="5">
    <location>
        <begin position="140"/>
        <end position="175"/>
    </location>
</feature>
<evidence type="ECO:0000256" key="1">
    <source>
        <dbReference type="ARBA" id="ARBA00022837"/>
    </source>
</evidence>
<feature type="compositionally biased region" description="Low complexity" evidence="3">
    <location>
        <begin position="315"/>
        <end position="340"/>
    </location>
</feature>
<accession>A0A7R9BWQ9</accession>
<dbReference type="PROSITE" id="PS00018">
    <property type="entry name" value="EF_HAND_1"/>
    <property type="match status" value="2"/>
</dbReference>
<gene>
    <name evidence="6" type="ORF">NMOB1V02_LOCUS10272</name>
</gene>
<evidence type="ECO:0000313" key="7">
    <source>
        <dbReference type="Proteomes" id="UP000678499"/>
    </source>
</evidence>
<evidence type="ECO:0008006" key="8">
    <source>
        <dbReference type="Google" id="ProtNLM"/>
    </source>
</evidence>
<dbReference type="PROSITE" id="PS50222">
    <property type="entry name" value="EF_HAND_2"/>
    <property type="match status" value="2"/>
</dbReference>
<dbReference type="CDD" id="cd00052">
    <property type="entry name" value="EH"/>
    <property type="match status" value="3"/>
</dbReference>
<dbReference type="SMART" id="SM00054">
    <property type="entry name" value="EFh"/>
    <property type="match status" value="3"/>
</dbReference>
<proteinExistence type="predicted"/>
<sequence length="913" mass="99105">MNPASVDPRQTGKVAARDAAGFLKKSGLSDEVLGQIWDISDVGAKGYLDRQGMFMAMKLVAAAQNGSAVSPTQLGTSLPPPKLGDLPNLNNDVVSTAPAKKWTMRSDERAKYEQMFVACNPSQGKIPGSTVKPLMLKSKLPVDTLLKLWDLADIDKDGALDKDEFLIAMHLVARCVEGAVAPTTLPPELTKGKISDPFEGTGVKSGSSSTLPWVVSATEKARYDEMFKTADLDKDGFVSGAEIKDVFLKSGLANNVLAHIWSLCDMKQVGKLNAEQFALSLWLIGRKVAGQELPTTLAPEMVPPTFRPKPIPGPTNVFSNNNNMSSSSGPMSTPVSQPVHHPGPPHPPPPHMGGGLLDLVSNTQPASEPVSAVTPYTNPELEMMSKEIELLMKEKNVLEADMMQKEADFKIKSGELRTLQTELDTLTNALKQLENQKGMAQRRLDELESQKTAYESDIAEIRRKLEAERIEVEKLKAQADEQELELKQQEEELFSKKSELDKLRGEECRLEEAVSAQRARRDAHVKELANTRLELARVRHEVGCLQADEAKLTTAMAEFDDALRGGDDALLSVTDAALNDVSATMSIEELPGQQNFLNNNDRPRSDDFSPAGGGPHMFEDEDPFKNQDPFANHNGFDVAGGVLESGRPINNNVDDDEDHVFHSASDDPFRGVDPFGGDPFLSRFEAPISVTVGSAQGADFFYEGGRRTESVSPAPAVPAPAKKSSSSSGPPPRPAPPRNAPGRPPPPKASPSANQQIAFDPFSDKHSDASQDGGGWTANFADFSAFDQKNGSIRGISALSRSLLDWFWARLIELYGFRRFALSNGVVSHAGKQMNSSPSPWMPIVGGFDGGAGTTTTKASGGWTDPFLSEDDQVAWAKFDSMKLDEQRRTESQKEEAELQMAINLSLSDTKAN</sequence>
<dbReference type="GO" id="GO:0005509">
    <property type="term" value="F:calcium ion binding"/>
    <property type="evidence" value="ECO:0007669"/>
    <property type="project" value="InterPro"/>
</dbReference>
<feature type="compositionally biased region" description="Pro residues" evidence="3">
    <location>
        <begin position="301"/>
        <end position="313"/>
    </location>
</feature>
<dbReference type="GO" id="GO:0045296">
    <property type="term" value="F:cadherin binding"/>
    <property type="evidence" value="ECO:0007669"/>
    <property type="project" value="TreeGrafter"/>
</dbReference>
<evidence type="ECO:0000256" key="2">
    <source>
        <dbReference type="SAM" id="Coils"/>
    </source>
</evidence>
<reference evidence="6" key="1">
    <citation type="submission" date="2020-11" db="EMBL/GenBank/DDBJ databases">
        <authorList>
            <person name="Tran Van P."/>
        </authorList>
    </citation>
    <scope>NUCLEOTIDE SEQUENCE</scope>
</reference>
<feature type="coiled-coil region" evidence="2">
    <location>
        <begin position="381"/>
        <end position="506"/>
    </location>
</feature>
<name>A0A7R9BWQ9_9CRUS</name>
<dbReference type="GO" id="GO:0030132">
    <property type="term" value="C:clathrin coat of coated pit"/>
    <property type="evidence" value="ECO:0007669"/>
    <property type="project" value="TreeGrafter"/>
</dbReference>